<dbReference type="OrthoDB" id="6513042at2759"/>
<evidence type="ECO:0000259" key="2">
    <source>
        <dbReference type="Pfam" id="PF10382"/>
    </source>
</evidence>
<dbReference type="RefSeq" id="XP_024665828.1">
    <property type="nucleotide sequence ID" value="XM_024810060.1"/>
</dbReference>
<dbReference type="Pfam" id="PF10382">
    <property type="entry name" value="ZGRF1-like_N"/>
    <property type="match status" value="1"/>
</dbReference>
<name>A0A2T0FLL2_9ASCO</name>
<gene>
    <name evidence="3" type="ORF">B9G98_03503</name>
</gene>
<proteinExistence type="predicted"/>
<evidence type="ECO:0000313" key="3">
    <source>
        <dbReference type="EMBL" id="PRT55883.1"/>
    </source>
</evidence>
<evidence type="ECO:0000313" key="4">
    <source>
        <dbReference type="Proteomes" id="UP000238350"/>
    </source>
</evidence>
<reference evidence="3 4" key="1">
    <citation type="submission" date="2017-04" db="EMBL/GenBank/DDBJ databases">
        <title>Genome sequencing of [Candida] sorbophila.</title>
        <authorList>
            <person name="Ahn J.O."/>
        </authorList>
    </citation>
    <scope>NUCLEOTIDE SEQUENCE [LARGE SCALE GENOMIC DNA]</scope>
    <source>
        <strain evidence="3 4">DS02</strain>
    </source>
</reference>
<accession>A0A2T0FLL2</accession>
<evidence type="ECO:0000256" key="1">
    <source>
        <dbReference type="SAM" id="MobiDB-lite"/>
    </source>
</evidence>
<keyword evidence="4" id="KW-1185">Reference proteome</keyword>
<dbReference type="STRING" id="45607.A0A2T0FLL2"/>
<comment type="caution">
    <text evidence="3">The sequence shown here is derived from an EMBL/GenBank/DDBJ whole genome shotgun (WGS) entry which is preliminary data.</text>
</comment>
<dbReference type="EMBL" id="NDIQ01000022">
    <property type="protein sequence ID" value="PRT55883.1"/>
    <property type="molecule type" value="Genomic_DNA"/>
</dbReference>
<dbReference type="Proteomes" id="UP000238350">
    <property type="component" value="Unassembled WGS sequence"/>
</dbReference>
<dbReference type="InterPro" id="IPR018838">
    <property type="entry name" value="ZGRF1-like_N"/>
</dbReference>
<organism evidence="3 4">
    <name type="scientific">Wickerhamiella sorbophila</name>
    <dbReference type="NCBI Taxonomy" id="45607"/>
    <lineage>
        <taxon>Eukaryota</taxon>
        <taxon>Fungi</taxon>
        <taxon>Dikarya</taxon>
        <taxon>Ascomycota</taxon>
        <taxon>Saccharomycotina</taxon>
        <taxon>Dipodascomycetes</taxon>
        <taxon>Dipodascales</taxon>
        <taxon>Trichomonascaceae</taxon>
        <taxon>Wickerhamiella</taxon>
    </lineage>
</organism>
<dbReference type="AlphaFoldDB" id="A0A2T0FLL2"/>
<dbReference type="GeneID" id="36517251"/>
<feature type="domain" description="5'-3' DNA helicase ZGRF1-like N-terminal" evidence="2">
    <location>
        <begin position="7"/>
        <end position="80"/>
    </location>
</feature>
<sequence>MLISQFQFEALWSTQQRKHKTWQDGRLKYNAFNKKVTVYDENGNVVISGWSARIPSDGDDLEIENAFIQVGPMISRQEREHSARKTPYIDKPAKRPLPAGNVSLNEIIARSKGKRPPQTIPSPPSLLSDTQLNADEDISDDEVTILKVLDVEPSKTGPVYIPDHLPSQGPWTKEAYLLMNWRPPHVKEEPV</sequence>
<protein>
    <recommendedName>
        <fullName evidence="2">5'-3' DNA helicase ZGRF1-like N-terminal domain-containing protein</fullName>
    </recommendedName>
</protein>
<feature type="region of interest" description="Disordered" evidence="1">
    <location>
        <begin position="111"/>
        <end position="130"/>
    </location>
</feature>